<evidence type="ECO:0000259" key="10">
    <source>
        <dbReference type="PROSITE" id="PS51198"/>
    </source>
</evidence>
<dbReference type="PROSITE" id="PS51198">
    <property type="entry name" value="UVRD_HELICASE_ATP_BIND"/>
    <property type="match status" value="1"/>
</dbReference>
<keyword evidence="12" id="KW-1185">Reference proteome</keyword>
<evidence type="ECO:0000313" key="12">
    <source>
        <dbReference type="Proteomes" id="UP000297900"/>
    </source>
</evidence>
<evidence type="ECO:0000256" key="1">
    <source>
        <dbReference type="ARBA" id="ARBA00022741"/>
    </source>
</evidence>
<dbReference type="Proteomes" id="UP000297900">
    <property type="component" value="Unassembled WGS sequence"/>
</dbReference>
<evidence type="ECO:0000256" key="3">
    <source>
        <dbReference type="ARBA" id="ARBA00022806"/>
    </source>
</evidence>
<evidence type="ECO:0000256" key="5">
    <source>
        <dbReference type="ARBA" id="ARBA00023235"/>
    </source>
</evidence>
<evidence type="ECO:0000256" key="9">
    <source>
        <dbReference type="PROSITE-ProRule" id="PRU00560"/>
    </source>
</evidence>
<dbReference type="Gene3D" id="3.40.50.300">
    <property type="entry name" value="P-loop containing nucleotide triphosphate hydrolases"/>
    <property type="match status" value="3"/>
</dbReference>
<dbReference type="Pfam" id="PF13361">
    <property type="entry name" value="UvrD_C"/>
    <property type="match status" value="1"/>
</dbReference>
<name>A0A4Y8LYY9_9BACL</name>
<dbReference type="OrthoDB" id="9787585at2"/>
<protein>
    <recommendedName>
        <fullName evidence="7">DNA 3'-5' helicase</fullName>
        <ecNumber evidence="7">5.6.2.4</ecNumber>
    </recommendedName>
</protein>
<feature type="domain" description="UvrD-like helicase ATP-binding" evidence="10">
    <location>
        <begin position="182"/>
        <end position="536"/>
    </location>
</feature>
<sequence>MISQNPTHQEEHRRLQDTFQEIDKQRSDIGPVYRGKDYVEQLLEAKREESRQRLDLLDNEPYFGRLDFQEEGKEAPLPLYIGKRGLDRKETGEPYVIDWRAPVASLFYSFTGGDAPVTYEAPDGTIQGDIYRKRNLSIRDKTLGRIVDSYERGGDNIGLNDEFLLYKLGDKKDNRLRDIVSTIQAEQDLIIRAPRYKALIIQGAAGSGKTTVALHRLAFLLYQYQQQIRAERMIIFAPNTMFLDYISGVLPELGVGNVKQTTFAEWALDRLDANVRLAKGTTEGNAWFSLEGTRPPITDDTPGRFKGSLAFKSLLDERLKEYAENFLADQPFEAWEGRVLSGEMIREWFEVEYRHYPLAARRERLSARINRWLEMQLTNIGDPKIRKDKSKTGKQRLRAYMNKLPKADALSFYQSIFASGVKIGIPKKVLDATQKDLKKGFVHPEDLPALVWIHYVFNGTENLAFDHVVVDEAQDVSPLQIVLLNTFMNEPSFTILGDLAQGIHAYRGVQRWDELSAVFSEEHNSYHVLRQSYRSTLEIIEFANRILPHTDTGLPPAEPVFRSGEPVEVIQLEREEEKIPFIRDFISDNQGRGMRTIAIIGRTDEECSHLHEKMAQAGIEANLISEGQAQYRGGITVVPVYLAKGLEFDAVLVTNVNDRQYALTPQDAKLLYVGCTRALHRLTLIHLGALTPLLNDEGAVS</sequence>
<dbReference type="GO" id="GO:0043138">
    <property type="term" value="F:3'-5' DNA helicase activity"/>
    <property type="evidence" value="ECO:0007669"/>
    <property type="project" value="UniProtKB-EC"/>
</dbReference>
<dbReference type="EMBL" id="SOMN01000015">
    <property type="protein sequence ID" value="TFE26087.1"/>
    <property type="molecule type" value="Genomic_DNA"/>
</dbReference>
<gene>
    <name evidence="11" type="ORF">E2980_12190</name>
</gene>
<dbReference type="EC" id="5.6.2.4" evidence="7"/>
<comment type="catalytic activity">
    <reaction evidence="6">
        <text>Couples ATP hydrolysis with the unwinding of duplex DNA by translocating in the 3'-5' direction.</text>
        <dbReference type="EC" id="5.6.2.4"/>
    </reaction>
</comment>
<proteinExistence type="predicted"/>
<dbReference type="RefSeq" id="WP_135152467.1">
    <property type="nucleotide sequence ID" value="NZ_SOMN01000015.1"/>
</dbReference>
<dbReference type="InterPro" id="IPR014016">
    <property type="entry name" value="UvrD-like_ATP-bd"/>
</dbReference>
<keyword evidence="4 9" id="KW-0067">ATP-binding</keyword>
<evidence type="ECO:0000256" key="6">
    <source>
        <dbReference type="ARBA" id="ARBA00034617"/>
    </source>
</evidence>
<dbReference type="PANTHER" id="PTHR11070:SF17">
    <property type="entry name" value="DNA HELICASE IV"/>
    <property type="match status" value="1"/>
</dbReference>
<evidence type="ECO:0000256" key="7">
    <source>
        <dbReference type="ARBA" id="ARBA00034808"/>
    </source>
</evidence>
<reference evidence="11 12" key="1">
    <citation type="submission" date="2019-03" db="EMBL/GenBank/DDBJ databases">
        <title>Cohnella endophytica sp. nov., a novel endophytic bacterium isolated from bark of Sonneratia apetala.</title>
        <authorList>
            <person name="Tuo L."/>
        </authorList>
    </citation>
    <scope>NUCLEOTIDE SEQUENCE [LARGE SCALE GENOMIC DNA]</scope>
    <source>
        <strain evidence="11 12">CCTCC AB 208254</strain>
    </source>
</reference>
<dbReference type="InterPro" id="IPR027785">
    <property type="entry name" value="UvrD-like_helicase_C"/>
</dbReference>
<dbReference type="GO" id="GO:0003677">
    <property type="term" value="F:DNA binding"/>
    <property type="evidence" value="ECO:0007669"/>
    <property type="project" value="InterPro"/>
</dbReference>
<dbReference type="GO" id="GO:0005829">
    <property type="term" value="C:cytosol"/>
    <property type="evidence" value="ECO:0007669"/>
    <property type="project" value="TreeGrafter"/>
</dbReference>
<feature type="binding site" evidence="9">
    <location>
        <begin position="203"/>
        <end position="210"/>
    </location>
    <ligand>
        <name>ATP</name>
        <dbReference type="ChEBI" id="CHEBI:30616"/>
    </ligand>
</feature>
<dbReference type="GO" id="GO:0005524">
    <property type="term" value="F:ATP binding"/>
    <property type="evidence" value="ECO:0007669"/>
    <property type="project" value="UniProtKB-UniRule"/>
</dbReference>
<evidence type="ECO:0000256" key="8">
    <source>
        <dbReference type="ARBA" id="ARBA00048988"/>
    </source>
</evidence>
<evidence type="ECO:0000313" key="11">
    <source>
        <dbReference type="EMBL" id="TFE26087.1"/>
    </source>
</evidence>
<dbReference type="AlphaFoldDB" id="A0A4Y8LYY9"/>
<dbReference type="SUPFAM" id="SSF52540">
    <property type="entry name" value="P-loop containing nucleoside triphosphate hydrolases"/>
    <property type="match status" value="1"/>
</dbReference>
<keyword evidence="5" id="KW-0413">Isomerase</keyword>
<keyword evidence="2 9" id="KW-0378">Hydrolase</keyword>
<comment type="catalytic activity">
    <reaction evidence="8">
        <text>ATP + H2O = ADP + phosphate + H(+)</text>
        <dbReference type="Rhea" id="RHEA:13065"/>
        <dbReference type="ChEBI" id="CHEBI:15377"/>
        <dbReference type="ChEBI" id="CHEBI:15378"/>
        <dbReference type="ChEBI" id="CHEBI:30616"/>
        <dbReference type="ChEBI" id="CHEBI:43474"/>
        <dbReference type="ChEBI" id="CHEBI:456216"/>
        <dbReference type="EC" id="5.6.2.4"/>
    </reaction>
</comment>
<comment type="caution">
    <text evidence="11">The sequence shown here is derived from an EMBL/GenBank/DDBJ whole genome shotgun (WGS) entry which is preliminary data.</text>
</comment>
<dbReference type="PANTHER" id="PTHR11070">
    <property type="entry name" value="UVRD / RECB / PCRA DNA HELICASE FAMILY MEMBER"/>
    <property type="match status" value="1"/>
</dbReference>
<dbReference type="Pfam" id="PF00580">
    <property type="entry name" value="UvrD-helicase"/>
    <property type="match status" value="1"/>
</dbReference>
<accession>A0A4Y8LYY9</accession>
<dbReference type="InterPro" id="IPR027417">
    <property type="entry name" value="P-loop_NTPase"/>
</dbReference>
<organism evidence="11 12">
    <name type="scientific">Cohnella luojiensis</name>
    <dbReference type="NCBI Taxonomy" id="652876"/>
    <lineage>
        <taxon>Bacteria</taxon>
        <taxon>Bacillati</taxon>
        <taxon>Bacillota</taxon>
        <taxon>Bacilli</taxon>
        <taxon>Bacillales</taxon>
        <taxon>Paenibacillaceae</taxon>
        <taxon>Cohnella</taxon>
    </lineage>
</organism>
<dbReference type="Pfam" id="PF13538">
    <property type="entry name" value="UvrD_C_2"/>
    <property type="match status" value="1"/>
</dbReference>
<dbReference type="InterPro" id="IPR000212">
    <property type="entry name" value="DNA_helicase_UvrD/REP"/>
</dbReference>
<dbReference type="InterPro" id="IPR014017">
    <property type="entry name" value="DNA_helicase_UvrD-like_C"/>
</dbReference>
<keyword evidence="3 9" id="KW-0347">Helicase</keyword>
<dbReference type="GO" id="GO:0016887">
    <property type="term" value="F:ATP hydrolysis activity"/>
    <property type="evidence" value="ECO:0007669"/>
    <property type="project" value="RHEA"/>
</dbReference>
<dbReference type="GO" id="GO:0000725">
    <property type="term" value="P:recombinational repair"/>
    <property type="evidence" value="ECO:0007669"/>
    <property type="project" value="TreeGrafter"/>
</dbReference>
<evidence type="ECO:0000256" key="4">
    <source>
        <dbReference type="ARBA" id="ARBA00022840"/>
    </source>
</evidence>
<evidence type="ECO:0000256" key="2">
    <source>
        <dbReference type="ARBA" id="ARBA00022801"/>
    </source>
</evidence>
<keyword evidence="1 9" id="KW-0547">Nucleotide-binding</keyword>